<sequence>MRHPTVISIIIHCLEAELLIHAIAARTDAAYVDSARKF</sequence>
<name>A0A256H0R3_9HYPH</name>
<dbReference type="AlphaFoldDB" id="A0A256H0R3"/>
<dbReference type="EMBL" id="NNRN01000006">
    <property type="protein sequence ID" value="OYR32848.1"/>
    <property type="molecule type" value="Genomic_DNA"/>
</dbReference>
<organism evidence="1 2">
    <name type="scientific">Brucella lupini</name>
    <dbReference type="NCBI Taxonomy" id="255457"/>
    <lineage>
        <taxon>Bacteria</taxon>
        <taxon>Pseudomonadati</taxon>
        <taxon>Pseudomonadota</taxon>
        <taxon>Alphaproteobacteria</taxon>
        <taxon>Hyphomicrobiales</taxon>
        <taxon>Brucellaceae</taxon>
        <taxon>Brucella/Ochrobactrum group</taxon>
        <taxon>Brucella</taxon>
    </lineage>
</organism>
<reference evidence="1 2" key="1">
    <citation type="submission" date="2017-07" db="EMBL/GenBank/DDBJ databases">
        <title>Draft genome of Ochrobactrum lupini type strain LUP21.</title>
        <authorList>
            <person name="Krzyzanowska D.M."/>
            <person name="Jafra S."/>
        </authorList>
    </citation>
    <scope>NUCLEOTIDE SEQUENCE [LARGE SCALE GENOMIC DNA]</scope>
    <source>
        <strain evidence="1 2">LUP21</strain>
    </source>
</reference>
<evidence type="ECO:0000313" key="1">
    <source>
        <dbReference type="EMBL" id="OYR32848.1"/>
    </source>
</evidence>
<evidence type="ECO:0000313" key="2">
    <source>
        <dbReference type="Proteomes" id="UP000216363"/>
    </source>
</evidence>
<gene>
    <name evidence="1" type="ORF">CES86_5394</name>
</gene>
<accession>A0A256H0R3</accession>
<proteinExistence type="predicted"/>
<comment type="caution">
    <text evidence="1">The sequence shown here is derived from an EMBL/GenBank/DDBJ whole genome shotgun (WGS) entry which is preliminary data.</text>
</comment>
<protein>
    <submittedName>
        <fullName evidence="1">Uncharacterized protein</fullName>
    </submittedName>
</protein>
<dbReference type="Proteomes" id="UP000216363">
    <property type="component" value="Unassembled WGS sequence"/>
</dbReference>